<proteinExistence type="inferred from homology"/>
<protein>
    <submittedName>
        <fullName evidence="3">Pathogenesis-related protein</fullName>
    </submittedName>
</protein>
<dbReference type="CDD" id="cd07816">
    <property type="entry name" value="Bet_v1-like"/>
    <property type="match status" value="1"/>
</dbReference>
<comment type="similarity">
    <text evidence="1">Belongs to the BetVI family.</text>
</comment>
<dbReference type="GO" id="GO:0005737">
    <property type="term" value="C:cytoplasm"/>
    <property type="evidence" value="ECO:0007669"/>
    <property type="project" value="TreeGrafter"/>
</dbReference>
<sequence>MGITGFTVEITTPISANKMFHAAILDGHNLVPKLMPEIISSASISEGDVRVGSIKQINFTEAMPFAYLKERIDILDKENLECKFTLIEGADIGKKLEWATSHIKAEPKSDGGCIYKVSSELKTLSGLQYSEEELQMSKNAATGMVKAMEAYLIAHPDAYA</sequence>
<dbReference type="FunFam" id="3.30.530.20:FF:000007">
    <property type="entry name" value="Major pollen allergen Bet v 1-A"/>
    <property type="match status" value="1"/>
</dbReference>
<dbReference type="GO" id="GO:0005634">
    <property type="term" value="C:nucleus"/>
    <property type="evidence" value="ECO:0007669"/>
    <property type="project" value="TreeGrafter"/>
</dbReference>
<reference evidence="3 4" key="1">
    <citation type="submission" date="2020-06" db="EMBL/GenBank/DDBJ databases">
        <title>Transcriptomic and genomic resources for Thalictrum thalictroides and T. hernandezii: Facilitating candidate gene discovery in an emerging model plant lineage.</title>
        <authorList>
            <person name="Arias T."/>
            <person name="Riano-Pachon D.M."/>
            <person name="Di Stilio V.S."/>
        </authorList>
    </citation>
    <scope>NUCLEOTIDE SEQUENCE [LARGE SCALE GENOMIC DNA]</scope>
    <source>
        <strain evidence="4">cv. WT478/WT964</strain>
        <tissue evidence="3">Leaves</tissue>
    </source>
</reference>
<organism evidence="3 4">
    <name type="scientific">Thalictrum thalictroides</name>
    <name type="common">Rue-anemone</name>
    <name type="synonym">Anemone thalictroides</name>
    <dbReference type="NCBI Taxonomy" id="46969"/>
    <lineage>
        <taxon>Eukaryota</taxon>
        <taxon>Viridiplantae</taxon>
        <taxon>Streptophyta</taxon>
        <taxon>Embryophyta</taxon>
        <taxon>Tracheophyta</taxon>
        <taxon>Spermatophyta</taxon>
        <taxon>Magnoliopsida</taxon>
        <taxon>Ranunculales</taxon>
        <taxon>Ranunculaceae</taxon>
        <taxon>Thalictroideae</taxon>
        <taxon>Thalictrum</taxon>
    </lineage>
</organism>
<dbReference type="AlphaFoldDB" id="A0A7J6WAK1"/>
<dbReference type="PANTHER" id="PTHR31213">
    <property type="entry name" value="OS08G0374000 PROTEIN-RELATED"/>
    <property type="match status" value="1"/>
</dbReference>
<accession>A0A7J6WAK1</accession>
<dbReference type="GO" id="GO:0009738">
    <property type="term" value="P:abscisic acid-activated signaling pathway"/>
    <property type="evidence" value="ECO:0007669"/>
    <property type="project" value="InterPro"/>
</dbReference>
<comment type="caution">
    <text evidence="3">The sequence shown here is derived from an EMBL/GenBank/DDBJ whole genome shotgun (WGS) entry which is preliminary data.</text>
</comment>
<dbReference type="Pfam" id="PF00407">
    <property type="entry name" value="Bet_v_1"/>
    <property type="match status" value="1"/>
</dbReference>
<dbReference type="EMBL" id="JABWDY010018862">
    <property type="protein sequence ID" value="KAF5194331.1"/>
    <property type="molecule type" value="Genomic_DNA"/>
</dbReference>
<feature type="domain" description="Bet v I/Major latex protein" evidence="2">
    <location>
        <begin position="2"/>
        <end position="155"/>
    </location>
</feature>
<dbReference type="PANTHER" id="PTHR31213:SF201">
    <property type="entry name" value="OS03G0300400 PROTEIN"/>
    <property type="match status" value="1"/>
</dbReference>
<dbReference type="SMART" id="SM01037">
    <property type="entry name" value="Bet_v_1"/>
    <property type="match status" value="1"/>
</dbReference>
<dbReference type="PRINTS" id="PR00634">
    <property type="entry name" value="BETALLERGEN"/>
</dbReference>
<dbReference type="GO" id="GO:0006952">
    <property type="term" value="P:defense response"/>
    <property type="evidence" value="ECO:0007669"/>
    <property type="project" value="InterPro"/>
</dbReference>
<dbReference type="InterPro" id="IPR000916">
    <property type="entry name" value="Bet_v_I/MLP"/>
</dbReference>
<dbReference type="InterPro" id="IPR050279">
    <property type="entry name" value="Plant_def-hormone_signal"/>
</dbReference>
<dbReference type="GO" id="GO:0004864">
    <property type="term" value="F:protein phosphatase inhibitor activity"/>
    <property type="evidence" value="ECO:0007669"/>
    <property type="project" value="InterPro"/>
</dbReference>
<dbReference type="Gene3D" id="3.30.530.20">
    <property type="match status" value="1"/>
</dbReference>
<dbReference type="GO" id="GO:0038023">
    <property type="term" value="F:signaling receptor activity"/>
    <property type="evidence" value="ECO:0007669"/>
    <property type="project" value="InterPro"/>
</dbReference>
<dbReference type="InterPro" id="IPR023393">
    <property type="entry name" value="START-like_dom_sf"/>
</dbReference>
<evidence type="ECO:0000259" key="2">
    <source>
        <dbReference type="SMART" id="SM01037"/>
    </source>
</evidence>
<gene>
    <name evidence="3" type="ORF">FRX31_016082</name>
</gene>
<dbReference type="Proteomes" id="UP000554482">
    <property type="component" value="Unassembled WGS sequence"/>
</dbReference>
<evidence type="ECO:0000256" key="1">
    <source>
        <dbReference type="ARBA" id="ARBA00009744"/>
    </source>
</evidence>
<keyword evidence="4" id="KW-1185">Reference proteome</keyword>
<evidence type="ECO:0000313" key="4">
    <source>
        <dbReference type="Proteomes" id="UP000554482"/>
    </source>
</evidence>
<dbReference type="SUPFAM" id="SSF55961">
    <property type="entry name" value="Bet v1-like"/>
    <property type="match status" value="1"/>
</dbReference>
<dbReference type="OrthoDB" id="1500546at2759"/>
<dbReference type="InterPro" id="IPR024949">
    <property type="entry name" value="Bet_v_I_allergen"/>
</dbReference>
<name>A0A7J6WAK1_THATH</name>
<evidence type="ECO:0000313" key="3">
    <source>
        <dbReference type="EMBL" id="KAF5194331.1"/>
    </source>
</evidence>
<dbReference type="GO" id="GO:0010427">
    <property type="term" value="F:abscisic acid binding"/>
    <property type="evidence" value="ECO:0007669"/>
    <property type="project" value="InterPro"/>
</dbReference>